<dbReference type="RefSeq" id="XP_008083833.1">
    <property type="nucleotide sequence ID" value="XM_008085642.1"/>
</dbReference>
<evidence type="ECO:0000256" key="1">
    <source>
        <dbReference type="SAM" id="MobiDB-lite"/>
    </source>
</evidence>
<feature type="compositionally biased region" description="Low complexity" evidence="1">
    <location>
        <begin position="91"/>
        <end position="101"/>
    </location>
</feature>
<dbReference type="Proteomes" id="UP000016922">
    <property type="component" value="Unassembled WGS sequence"/>
</dbReference>
<feature type="region of interest" description="Disordered" evidence="1">
    <location>
        <begin position="1036"/>
        <end position="1073"/>
    </location>
</feature>
<sequence>MATTVAACIDLGNSPQTPKSKRTFTFHTPTTRSPNTKENAISPRRTKLFNTLKSLSGRRSVRGESETNSPKSISKRKSAWDLFGRLSQKGSSSDDQSVSTDTTKERSVSPFKKPLMEVVLPSTNRPTVMKRRKSLGDVIGTIKKKAVTRYNTISYQGGRHPESMTVWDETLSPPCRFPAKTDDHCELLSAQPLYHTLRNSTPALSLHLPGATFEDMDPAAVVARMVDDFKTEQTRQLVSTSTDSESAQTAWTGSDTVTLTEACEVISKDTLTQEQRGNPQTPESYLCALIDSYRGQSEAGLSDQQDLSPCPSPEKYQAVQGIDFLEDDCSVHKTSAENRPATECVPYYPLDIGLTLSFEPSDNSLHRDQRLVVSVREVYSDSEYSEDFDPNFCEGTAERNDRDEKPISTTKTANNHLTERIRMTLGKMTKNYHAYGSDASGFDQNDREAWSAIVLGDQILNNGTPPKKTRRISSVEDGFERHPSTNRILEESVKLRSPSERFEFIRSSLRSTSPHETHCKPVVPLPSTRSRKSESSLEDEIQFMKLGSLKRLGMKARVPLKPDQYTIGPYHLDFPQVGSFPAERYTFEYKSEVISKWYDQSLSGRYARFCIYDPKTKTYTGQPRWAAAPDLRDLRRSGQEALWLPKTRTDSEDRHHALTNKSLWEASEAEELMRLSMIIPRMQHNLEGAMPLKNTASARKYLEASHGLSHVYFSSQSNGSPWPNSVVEAGQNSSCDMETSFLASNTTGAIMDATLSTDTTSEPEDILADGEILSDDVSDVSVDTNSDLARSFIGSQFPETQSPVENSPNSLLPRHNHIEVREDDELLFTPIKNEEPVVGKTWFDLAREYKASHLETTKATSDSHGHEENSGTSTAIYDEAGITRFQKTYVSKTWFDLAEEWKTGRSQMNLGERQTYGDSQVFSPATNFGDEGIQMRNLPPVTEYVIKAAPLRGCAFPGLPDKPTTEHIEDIRDELFSKVPVTELNSNSALTKAIREACQQESENNSDIKSAVSYTSYIEAEMQTKRLWQTMYPQADGHDRQDFPSEKLSIHSRSQVENSSTSMYPDAYGRGRQGLIHGDQQCDEAILRPASVTSFASGSKFTEFAEQLREESIIDTVPNRQETEETPLSSKIKAAGPTYSLGTDTPLKDVPSASTEYIPPLKLQKAEYKVEKAEGIEAGPPEGLSRQTKRSVGALVDIFQAHGLMSGLKSPFMRSSSPSRGACSPAPSNTGNRTEISLKESTPLPPRRRHRKGRVFQFSSSSGNSSDASLVHPFADAPSTRWPLRRVQEMGRANDSDLSDAETEVSNFGETLERCSGGTRDGRGRESSDEERNNRDNDLYG</sequence>
<feature type="compositionally biased region" description="Basic and acidic residues" evidence="1">
    <location>
        <begin position="396"/>
        <end position="406"/>
    </location>
</feature>
<dbReference type="OrthoDB" id="3565440at2759"/>
<feature type="region of interest" description="Disordered" evidence="1">
    <location>
        <begin position="854"/>
        <end position="875"/>
    </location>
</feature>
<feature type="compositionally biased region" description="Basic and acidic residues" evidence="1">
    <location>
        <begin position="1320"/>
        <end position="1341"/>
    </location>
</feature>
<feature type="region of interest" description="Disordered" evidence="1">
    <location>
        <begin position="9"/>
        <end position="109"/>
    </location>
</feature>
<name>S3CXR5_GLAL2</name>
<dbReference type="KEGG" id="glz:GLAREA_00884"/>
<feature type="compositionally biased region" description="Polar residues" evidence="1">
    <location>
        <begin position="1051"/>
        <end position="1063"/>
    </location>
</feature>
<feature type="compositionally biased region" description="Basic and acidic residues" evidence="1">
    <location>
        <begin position="854"/>
        <end position="869"/>
    </location>
</feature>
<dbReference type="HOGENOM" id="CLU_258352_0_0_1"/>
<feature type="compositionally biased region" description="Basic and acidic residues" evidence="1">
    <location>
        <begin position="1286"/>
        <end position="1295"/>
    </location>
</feature>
<gene>
    <name evidence="2" type="ORF">GLAREA_00884</name>
</gene>
<organism evidence="2 3">
    <name type="scientific">Glarea lozoyensis (strain ATCC 20868 / MF5171)</name>
    <dbReference type="NCBI Taxonomy" id="1116229"/>
    <lineage>
        <taxon>Eukaryota</taxon>
        <taxon>Fungi</taxon>
        <taxon>Dikarya</taxon>
        <taxon>Ascomycota</taxon>
        <taxon>Pezizomycotina</taxon>
        <taxon>Leotiomycetes</taxon>
        <taxon>Helotiales</taxon>
        <taxon>Helotiaceae</taxon>
        <taxon>Glarea</taxon>
    </lineage>
</organism>
<feature type="region of interest" description="Disordered" evidence="1">
    <location>
        <begin position="513"/>
        <end position="536"/>
    </location>
</feature>
<evidence type="ECO:0000313" key="3">
    <source>
        <dbReference type="Proteomes" id="UP000016922"/>
    </source>
</evidence>
<feature type="compositionally biased region" description="Polar residues" evidence="1">
    <location>
        <begin position="25"/>
        <end position="39"/>
    </location>
</feature>
<evidence type="ECO:0000313" key="2">
    <source>
        <dbReference type="EMBL" id="EPE29724.1"/>
    </source>
</evidence>
<dbReference type="GeneID" id="19459942"/>
<feature type="region of interest" description="Disordered" evidence="1">
    <location>
        <begin position="389"/>
        <end position="409"/>
    </location>
</feature>
<feature type="compositionally biased region" description="Polar residues" evidence="1">
    <location>
        <begin position="1226"/>
        <end position="1235"/>
    </location>
</feature>
<proteinExistence type="predicted"/>
<keyword evidence="3" id="KW-1185">Reference proteome</keyword>
<feature type="compositionally biased region" description="Basic and acidic residues" evidence="1">
    <location>
        <begin position="1036"/>
        <end position="1049"/>
    </location>
</feature>
<reference evidence="2 3" key="1">
    <citation type="journal article" date="2013" name="BMC Genomics">
        <title>Genomics-driven discovery of the pneumocandin biosynthetic gene cluster in the fungus Glarea lozoyensis.</title>
        <authorList>
            <person name="Chen L."/>
            <person name="Yue Q."/>
            <person name="Zhang X."/>
            <person name="Xiang M."/>
            <person name="Wang C."/>
            <person name="Li S."/>
            <person name="Che Y."/>
            <person name="Ortiz-Lopez F.J."/>
            <person name="Bills G.F."/>
            <person name="Liu X."/>
            <person name="An Z."/>
        </authorList>
    </citation>
    <scope>NUCLEOTIDE SEQUENCE [LARGE SCALE GENOMIC DNA]</scope>
    <source>
        <strain evidence="3">ATCC 20868 / MF5171</strain>
    </source>
</reference>
<dbReference type="EMBL" id="KE145367">
    <property type="protein sequence ID" value="EPE29724.1"/>
    <property type="molecule type" value="Genomic_DNA"/>
</dbReference>
<feature type="region of interest" description="Disordered" evidence="1">
    <location>
        <begin position="1210"/>
        <end position="1341"/>
    </location>
</feature>
<protein>
    <submittedName>
        <fullName evidence="2">Uncharacterized protein</fullName>
    </submittedName>
</protein>
<accession>S3CXR5</accession>
<feature type="compositionally biased region" description="Low complexity" evidence="1">
    <location>
        <begin position="1259"/>
        <end position="1269"/>
    </location>
</feature>
<feature type="region of interest" description="Disordered" evidence="1">
    <location>
        <begin position="1120"/>
        <end position="1153"/>
    </location>
</feature>